<organism evidence="1 2">
    <name type="scientific">Treponema primitia (strain ATCC BAA-887 / DSM 12427 / ZAS-2)</name>
    <dbReference type="NCBI Taxonomy" id="545694"/>
    <lineage>
        <taxon>Bacteria</taxon>
        <taxon>Pseudomonadati</taxon>
        <taxon>Spirochaetota</taxon>
        <taxon>Spirochaetia</taxon>
        <taxon>Spirochaetales</taxon>
        <taxon>Treponemataceae</taxon>
        <taxon>Treponema</taxon>
    </lineage>
</organism>
<keyword evidence="2" id="KW-1185">Reference proteome</keyword>
<protein>
    <submittedName>
        <fullName evidence="1">Uncharacterized protein</fullName>
    </submittedName>
</protein>
<dbReference type="RefSeq" id="WP_015708265.1">
    <property type="nucleotide sequence ID" value="NC_015578.1"/>
</dbReference>
<reference evidence="1 2" key="2">
    <citation type="journal article" date="2011" name="ISME J.">
        <title>RNA-seq reveals cooperative metabolic interactions between two termite-gut spirochete species in co-culture.</title>
        <authorList>
            <person name="Rosenthal A.Z."/>
            <person name="Matson E.G."/>
            <person name="Eldar A."/>
            <person name="Leadbetter J.R."/>
        </authorList>
    </citation>
    <scope>NUCLEOTIDE SEQUENCE [LARGE SCALE GENOMIC DNA]</scope>
    <source>
        <strain evidence="2">ATCC BAA-887 / DSM 12427 / ZAS-2</strain>
    </source>
</reference>
<accession>F5YL53</accession>
<proteinExistence type="predicted"/>
<sequence>MIEHEIVKAVVSEMKNCFGKDNEHFSKTRDIFATRIQSYTLETGKYLEAAIIGEIGNNTFDHNFVFENNYPRGVYCNLLYREKYIVLADYGKGVKQSLLPVLPSITSDTEAIEIAFTKRISGRSPENRGNGLKFVSENIQQNNWHLYFQSGSGCCSIDNTGLAIYENEIPLLGCLVIIMFNGGK</sequence>
<name>F5YL53_TREPZ</name>
<dbReference type="AlphaFoldDB" id="F5YL53"/>
<evidence type="ECO:0000313" key="1">
    <source>
        <dbReference type="EMBL" id="AEF86804.1"/>
    </source>
</evidence>
<dbReference type="KEGG" id="tpi:TREPR_1877"/>
<dbReference type="Proteomes" id="UP000009223">
    <property type="component" value="Chromosome"/>
</dbReference>
<reference evidence="2" key="1">
    <citation type="submission" date="2009-12" db="EMBL/GenBank/DDBJ databases">
        <title>Complete sequence of Treponema primitia strain ZAS-2.</title>
        <authorList>
            <person name="Tetu S.G."/>
            <person name="Matson E."/>
            <person name="Ren Q."/>
            <person name="Seshadri R."/>
            <person name="Elbourne L."/>
            <person name="Hassan K.A."/>
            <person name="Durkin A."/>
            <person name="Radune D."/>
            <person name="Mohamoud Y."/>
            <person name="Shay R."/>
            <person name="Jin S."/>
            <person name="Zhang X."/>
            <person name="Lucey K."/>
            <person name="Ballor N.R."/>
            <person name="Ottesen E."/>
            <person name="Rosenthal R."/>
            <person name="Allen A."/>
            <person name="Leadbetter J.R."/>
            <person name="Paulsen I.T."/>
        </authorList>
    </citation>
    <scope>NUCLEOTIDE SEQUENCE [LARGE SCALE GENOMIC DNA]</scope>
    <source>
        <strain evidence="2">ATCC BAA-887 / DSM 12427 / ZAS-2</strain>
    </source>
</reference>
<dbReference type="eggNOG" id="ENOG5030VVU">
    <property type="taxonomic scope" value="Bacteria"/>
</dbReference>
<dbReference type="STRING" id="545694.TREPR_1877"/>
<gene>
    <name evidence="1" type="ordered locus">TREPR_1877</name>
</gene>
<dbReference type="HOGENOM" id="CLU_1467594_0_0_12"/>
<evidence type="ECO:0000313" key="2">
    <source>
        <dbReference type="Proteomes" id="UP000009223"/>
    </source>
</evidence>
<dbReference type="OrthoDB" id="9829083at2"/>
<dbReference type="EMBL" id="CP001843">
    <property type="protein sequence ID" value="AEF86804.1"/>
    <property type="molecule type" value="Genomic_DNA"/>
</dbReference>